<dbReference type="Pfam" id="PF00732">
    <property type="entry name" value="GMC_oxred_N"/>
    <property type="match status" value="1"/>
</dbReference>
<feature type="binding site" evidence="6">
    <location>
        <begin position="552"/>
        <end position="553"/>
    </location>
    <ligand>
        <name>FAD</name>
        <dbReference type="ChEBI" id="CHEBI:57692"/>
    </ligand>
</feature>
<feature type="binding site" evidence="6">
    <location>
        <position position="541"/>
    </location>
    <ligand>
        <name>FAD</name>
        <dbReference type="ChEBI" id="CHEBI:57692"/>
    </ligand>
</feature>
<dbReference type="Pfam" id="PF05199">
    <property type="entry name" value="GMC_oxred_C"/>
    <property type="match status" value="1"/>
</dbReference>
<dbReference type="SUPFAM" id="SSF54373">
    <property type="entry name" value="FAD-linked reductases, C-terminal domain"/>
    <property type="match status" value="1"/>
</dbReference>
<feature type="domain" description="Glucose-methanol-choline oxidoreductase N-terminal" evidence="10">
    <location>
        <begin position="121"/>
        <end position="144"/>
    </location>
</feature>
<keyword evidence="4 9" id="KW-0732">Signal</keyword>
<name>A0A8S0V040_OLEEU</name>
<reference evidence="12 13" key="1">
    <citation type="submission" date="2019-12" db="EMBL/GenBank/DDBJ databases">
        <authorList>
            <person name="Alioto T."/>
            <person name="Alioto T."/>
            <person name="Gomez Garrido J."/>
        </authorList>
    </citation>
    <scope>NUCLEOTIDE SEQUENCE [LARGE SCALE GENOMIC DNA]</scope>
</reference>
<feature type="signal peptide" evidence="9">
    <location>
        <begin position="1"/>
        <end position="27"/>
    </location>
</feature>
<evidence type="ECO:0000256" key="5">
    <source>
        <dbReference type="ARBA" id="ARBA00022827"/>
    </source>
</evidence>
<feature type="binding site" evidence="6">
    <location>
        <position position="123"/>
    </location>
    <ligand>
        <name>FAD</name>
        <dbReference type="ChEBI" id="CHEBI:57692"/>
    </ligand>
</feature>
<comment type="caution">
    <text evidence="12">The sequence shown here is derived from an EMBL/GenBank/DDBJ whole genome shotgun (WGS) entry which is preliminary data.</text>
</comment>
<dbReference type="PROSITE" id="PS00624">
    <property type="entry name" value="GMC_OXRED_2"/>
    <property type="match status" value="1"/>
</dbReference>
<dbReference type="InterPro" id="IPR000172">
    <property type="entry name" value="GMC_OxRdtase_N"/>
</dbReference>
<dbReference type="InterPro" id="IPR036188">
    <property type="entry name" value="FAD/NAD-bd_sf"/>
</dbReference>
<keyword evidence="3 8" id="KW-0285">Flavoprotein</keyword>
<evidence type="ECO:0000259" key="11">
    <source>
        <dbReference type="PROSITE" id="PS00624"/>
    </source>
</evidence>
<organism evidence="12 13">
    <name type="scientific">Olea europaea subsp. europaea</name>
    <dbReference type="NCBI Taxonomy" id="158383"/>
    <lineage>
        <taxon>Eukaryota</taxon>
        <taxon>Viridiplantae</taxon>
        <taxon>Streptophyta</taxon>
        <taxon>Embryophyta</taxon>
        <taxon>Tracheophyta</taxon>
        <taxon>Spermatophyta</taxon>
        <taxon>Magnoliopsida</taxon>
        <taxon>eudicotyledons</taxon>
        <taxon>Gunneridae</taxon>
        <taxon>Pentapetalae</taxon>
        <taxon>asterids</taxon>
        <taxon>lamiids</taxon>
        <taxon>Lamiales</taxon>
        <taxon>Oleaceae</taxon>
        <taxon>Oleeae</taxon>
        <taxon>Olea</taxon>
    </lineage>
</organism>
<sequence length="574" mass="63368">MISRMWFLHIVAVISLGIFFFVASSSAEQAPYSSFVKDAKLAPPVMYFDYIVIGGGTSGCALAATLSQGEAKILLLERGGLPYGNPNITNIGGFPETLADTSPTSASQFFLSMDGVFNHRARVLGGGSAINAGFYSRASSDYVASAGWNPRLVNESYEWVENKVVFQPPMLTWQSAVRDGLLEAGVSPHHGFTYEHLPGTKVGGTMFDQNGYRHTAADLLEYADPTKISVYLHATVYQILIRTIPAGQKPKAYGVYFRDSNGIRHMAYLNNGPMNEIILSSGALGSPQLLMLSGIGPANQLRDQGIKVILDQPNVGQGMSDNPMNAVFIPSPRPVELSLIQVVGITQVGSFIEAASGFFELVWARGMAQEVSKFENQTDHPFTIPFNENMQAMPGPDPYRYANIQAGVILEKIAGPFSAGYLELQSRDPNDNPRVTFNYFKDPRDLQRCVQGMEIVRRVVESRHLSSFHYPFATMQTLMSMMLTYPINMRPKHVTATYSLEQFCVDTVMTLWHYHGGCQVGRVVDQNYKVIGVDSLRVIDGSTFYNSPGTNPQATVMMLGRYMGQRILQDRNLH</sequence>
<dbReference type="GO" id="GO:0050660">
    <property type="term" value="F:flavin adenine dinucleotide binding"/>
    <property type="evidence" value="ECO:0007669"/>
    <property type="project" value="InterPro"/>
</dbReference>
<evidence type="ECO:0000256" key="1">
    <source>
        <dbReference type="ARBA" id="ARBA00001974"/>
    </source>
</evidence>
<keyword evidence="13" id="KW-1185">Reference proteome</keyword>
<feature type="disulfide bond" evidence="7">
    <location>
        <begin position="449"/>
        <end position="504"/>
    </location>
</feature>
<evidence type="ECO:0000313" key="12">
    <source>
        <dbReference type="EMBL" id="CAA3026677.1"/>
    </source>
</evidence>
<accession>A0A8S0V040</accession>
<proteinExistence type="inferred from homology"/>
<dbReference type="PANTHER" id="PTHR45968:SF31">
    <property type="entry name" value="GLUCOSE-METHANOL-CHOLINE (GMC) OXIDOREDUCTASE FAMILY PROTEIN"/>
    <property type="match status" value="1"/>
</dbReference>
<feature type="domain" description="Glucose-methanol-choline oxidoreductase N-terminal" evidence="11">
    <location>
        <begin position="282"/>
        <end position="296"/>
    </location>
</feature>
<dbReference type="InterPro" id="IPR051871">
    <property type="entry name" value="GMC_Oxidoreductase-Related"/>
</dbReference>
<evidence type="ECO:0000256" key="8">
    <source>
        <dbReference type="RuleBase" id="RU003968"/>
    </source>
</evidence>
<keyword evidence="7" id="KW-1015">Disulfide bond</keyword>
<dbReference type="InterPro" id="IPR012132">
    <property type="entry name" value="GMC_OxRdtase"/>
</dbReference>
<feature type="binding site" evidence="6">
    <location>
        <begin position="57"/>
        <end position="58"/>
    </location>
    <ligand>
        <name>FAD</name>
        <dbReference type="ChEBI" id="CHEBI:57692"/>
    </ligand>
</feature>
<comment type="similarity">
    <text evidence="2 8">Belongs to the GMC oxidoreductase family.</text>
</comment>
<dbReference type="OrthoDB" id="269227at2759"/>
<dbReference type="Gramene" id="OE9A000344T1">
    <property type="protein sequence ID" value="OE9A000344C1"/>
    <property type="gene ID" value="OE9A000344"/>
</dbReference>
<dbReference type="PIRSF" id="PIRSF000137">
    <property type="entry name" value="Alcohol_oxidase"/>
    <property type="match status" value="1"/>
</dbReference>
<dbReference type="PANTHER" id="PTHR45968">
    <property type="entry name" value="OSJNBA0019K04.7 PROTEIN"/>
    <property type="match status" value="1"/>
</dbReference>
<dbReference type="InterPro" id="IPR007867">
    <property type="entry name" value="GMC_OxRtase_C"/>
</dbReference>
<evidence type="ECO:0000256" key="6">
    <source>
        <dbReference type="PIRSR" id="PIRSR000137-2"/>
    </source>
</evidence>
<comment type="cofactor">
    <cofactor evidence="1 6">
        <name>FAD</name>
        <dbReference type="ChEBI" id="CHEBI:57692"/>
    </cofactor>
</comment>
<dbReference type="PROSITE" id="PS00623">
    <property type="entry name" value="GMC_OXRED_1"/>
    <property type="match status" value="1"/>
</dbReference>
<evidence type="ECO:0000256" key="3">
    <source>
        <dbReference type="ARBA" id="ARBA00022630"/>
    </source>
</evidence>
<dbReference type="AlphaFoldDB" id="A0A8S0V040"/>
<dbReference type="Proteomes" id="UP000594638">
    <property type="component" value="Unassembled WGS sequence"/>
</dbReference>
<feature type="chain" id="PRO_5035859105" evidence="9">
    <location>
        <begin position="28"/>
        <end position="574"/>
    </location>
</feature>
<evidence type="ECO:0000259" key="10">
    <source>
        <dbReference type="PROSITE" id="PS00623"/>
    </source>
</evidence>
<dbReference type="SUPFAM" id="SSF51905">
    <property type="entry name" value="FAD/NAD(P)-binding domain"/>
    <property type="match status" value="1"/>
</dbReference>
<feature type="binding site" evidence="6">
    <location>
        <position position="236"/>
    </location>
    <ligand>
        <name>FAD</name>
        <dbReference type="ChEBI" id="CHEBI:57692"/>
    </ligand>
</feature>
<evidence type="ECO:0000313" key="13">
    <source>
        <dbReference type="Proteomes" id="UP000594638"/>
    </source>
</evidence>
<dbReference type="EMBL" id="CACTIH010009172">
    <property type="protein sequence ID" value="CAA3026677.1"/>
    <property type="molecule type" value="Genomic_DNA"/>
</dbReference>
<feature type="binding site" evidence="6">
    <location>
        <begin position="512"/>
        <end position="513"/>
    </location>
    <ligand>
        <name>FAD</name>
        <dbReference type="ChEBI" id="CHEBI:57692"/>
    </ligand>
</feature>
<protein>
    <submittedName>
        <fullName evidence="12">HOTHEAD-like isoform X1</fullName>
    </submittedName>
</protein>
<keyword evidence="5 6" id="KW-0274">FAD</keyword>
<gene>
    <name evidence="12" type="ORF">OLEA9_A000344</name>
</gene>
<evidence type="ECO:0000256" key="4">
    <source>
        <dbReference type="ARBA" id="ARBA00022729"/>
    </source>
</evidence>
<dbReference type="Gene3D" id="3.30.410.40">
    <property type="match status" value="1"/>
</dbReference>
<evidence type="ECO:0000256" key="9">
    <source>
        <dbReference type="SAM" id="SignalP"/>
    </source>
</evidence>
<evidence type="ECO:0000256" key="2">
    <source>
        <dbReference type="ARBA" id="ARBA00010790"/>
    </source>
</evidence>
<evidence type="ECO:0000256" key="7">
    <source>
        <dbReference type="PIRSR" id="PIRSR000137-3"/>
    </source>
</evidence>
<dbReference type="Gene3D" id="3.50.50.60">
    <property type="entry name" value="FAD/NAD(P)-binding domain"/>
    <property type="match status" value="1"/>
</dbReference>
<dbReference type="GO" id="GO:0016614">
    <property type="term" value="F:oxidoreductase activity, acting on CH-OH group of donors"/>
    <property type="evidence" value="ECO:0007669"/>
    <property type="project" value="InterPro"/>
</dbReference>